<dbReference type="SUPFAM" id="SSF51445">
    <property type="entry name" value="(Trans)glycosidases"/>
    <property type="match status" value="1"/>
</dbReference>
<gene>
    <name evidence="6" type="primary">glgX</name>
    <name evidence="6" type="ORF">IPH26_03190</name>
</gene>
<comment type="similarity">
    <text evidence="1">Belongs to the glycosyl hydrolase 13 family.</text>
</comment>
<dbReference type="InterPro" id="IPR006047">
    <property type="entry name" value="GH13_cat_dom"/>
</dbReference>
<evidence type="ECO:0000256" key="4">
    <source>
        <dbReference type="SAM" id="MobiDB-lite"/>
    </source>
</evidence>
<evidence type="ECO:0000256" key="3">
    <source>
        <dbReference type="ARBA" id="ARBA00023295"/>
    </source>
</evidence>
<dbReference type="InterPro" id="IPR017853">
    <property type="entry name" value="GH"/>
</dbReference>
<dbReference type="Gene3D" id="2.60.40.1180">
    <property type="entry name" value="Golgi alpha-mannosidase II"/>
    <property type="match status" value="2"/>
</dbReference>
<evidence type="ECO:0000256" key="2">
    <source>
        <dbReference type="ARBA" id="ARBA00022801"/>
    </source>
</evidence>
<dbReference type="SUPFAM" id="SSF81296">
    <property type="entry name" value="E set domains"/>
    <property type="match status" value="1"/>
</dbReference>
<dbReference type="SMART" id="SM00642">
    <property type="entry name" value="Aamy"/>
    <property type="match status" value="1"/>
</dbReference>
<dbReference type="Pfam" id="PF02922">
    <property type="entry name" value="CBM_48"/>
    <property type="match status" value="1"/>
</dbReference>
<dbReference type="PANTHER" id="PTHR43002">
    <property type="entry name" value="GLYCOGEN DEBRANCHING ENZYME"/>
    <property type="match status" value="1"/>
</dbReference>
<protein>
    <submittedName>
        <fullName evidence="6">Glycogen debranching protein GlgX</fullName>
    </submittedName>
</protein>
<evidence type="ECO:0000313" key="7">
    <source>
        <dbReference type="Proteomes" id="UP000807785"/>
    </source>
</evidence>
<dbReference type="InterPro" id="IPR004193">
    <property type="entry name" value="Glyco_hydro_13_N"/>
</dbReference>
<dbReference type="Gene3D" id="2.60.40.10">
    <property type="entry name" value="Immunoglobulins"/>
    <property type="match status" value="1"/>
</dbReference>
<dbReference type="Pfam" id="PF00128">
    <property type="entry name" value="Alpha-amylase"/>
    <property type="match status" value="1"/>
</dbReference>
<name>A0A9D7DWD8_9PROT</name>
<dbReference type="InterPro" id="IPR013780">
    <property type="entry name" value="Glyco_hydro_b"/>
</dbReference>
<evidence type="ECO:0000259" key="5">
    <source>
        <dbReference type="SMART" id="SM00642"/>
    </source>
</evidence>
<dbReference type="SUPFAM" id="SSF51011">
    <property type="entry name" value="Glycosyl hydrolase domain"/>
    <property type="match status" value="1"/>
</dbReference>
<dbReference type="CDD" id="cd11326">
    <property type="entry name" value="AmyAc_Glg_debranch"/>
    <property type="match status" value="1"/>
</dbReference>
<dbReference type="GO" id="GO:0005980">
    <property type="term" value="P:glycogen catabolic process"/>
    <property type="evidence" value="ECO:0007669"/>
    <property type="project" value="InterPro"/>
</dbReference>
<dbReference type="Gene3D" id="3.20.20.80">
    <property type="entry name" value="Glycosidases"/>
    <property type="match status" value="1"/>
</dbReference>
<reference evidence="6" key="1">
    <citation type="submission" date="2020-10" db="EMBL/GenBank/DDBJ databases">
        <title>Connecting structure to function with the recovery of over 1000 high-quality activated sludge metagenome-assembled genomes encoding full-length rRNA genes using long-read sequencing.</title>
        <authorList>
            <person name="Singleton C.M."/>
            <person name="Petriglieri F."/>
            <person name="Kristensen J.M."/>
            <person name="Kirkegaard R.H."/>
            <person name="Michaelsen T.Y."/>
            <person name="Andersen M.H."/>
            <person name="Karst S.M."/>
            <person name="Dueholm M.S."/>
            <person name="Nielsen P.H."/>
            <person name="Albertsen M."/>
        </authorList>
    </citation>
    <scope>NUCLEOTIDE SEQUENCE</scope>
    <source>
        <strain evidence="6">Bjer_18-Q3-R1-45_BAT3C.347</strain>
    </source>
</reference>
<feature type="region of interest" description="Disordered" evidence="4">
    <location>
        <begin position="472"/>
        <end position="496"/>
    </location>
</feature>
<evidence type="ECO:0000256" key="1">
    <source>
        <dbReference type="ARBA" id="ARBA00008061"/>
    </source>
</evidence>
<dbReference type="Proteomes" id="UP000807785">
    <property type="component" value="Unassembled WGS sequence"/>
</dbReference>
<keyword evidence="2" id="KW-0378">Hydrolase</keyword>
<organism evidence="6 7">
    <name type="scientific">Candidatus Methylophosphatis roskildensis</name>
    <dbReference type="NCBI Taxonomy" id="2899263"/>
    <lineage>
        <taxon>Bacteria</taxon>
        <taxon>Pseudomonadati</taxon>
        <taxon>Pseudomonadota</taxon>
        <taxon>Betaproteobacteria</taxon>
        <taxon>Nitrosomonadales</taxon>
        <taxon>Sterolibacteriaceae</taxon>
        <taxon>Candidatus Methylophosphatis</taxon>
    </lineage>
</organism>
<dbReference type="CDD" id="cd02856">
    <property type="entry name" value="E_set_GDE_Isoamylase_N"/>
    <property type="match status" value="1"/>
</dbReference>
<dbReference type="EMBL" id="JADJEV010000001">
    <property type="protein sequence ID" value="MBK6972001.1"/>
    <property type="molecule type" value="Genomic_DNA"/>
</dbReference>
<dbReference type="AlphaFoldDB" id="A0A9D7DWD8"/>
<accession>A0A9D7DWD8</accession>
<feature type="domain" description="Glycosyl hydrolase family 13 catalytic" evidence="5">
    <location>
        <begin position="169"/>
        <end position="575"/>
    </location>
</feature>
<comment type="caution">
    <text evidence="6">The sequence shown here is derived from an EMBL/GenBank/DDBJ whole genome shotgun (WGS) entry which is preliminary data.</text>
</comment>
<dbReference type="InterPro" id="IPR014756">
    <property type="entry name" value="Ig_E-set"/>
</dbReference>
<sequence length="747" mass="83770">MHKPPITVVQSGAPHPLGATWDGEGVNFALFSAHAEMVELCLFDPSGRHELQRIELTARTDDVWHCYLPQARPGALYGYRVHGPYRPQDGHRFNAHKLLIDPHAKSLAGEIQWSDAHFGYRIGHDNQDLSFDRHDSARGMPKCRVIDGAYNWEGDRPPNVPWPDTVIYELHVKGFTMRHPEVPPELRGSYAGLASAPAIEHLKRLGVTAVELMPVHAFAQDRHLVEKGLSNYWGYNSLAFLVPEPRYAATGHISEFKTMVKALHAAGIEVILDVVYNHTAEGNHLGPTLSLRGIDNASYYRLMPGNARYCMDFTGCGNTLDTANPRVLQLVRDSLRYWVDEMHVDGFRFDLAVALTRGANGVEMSSAFLEAIGEDPVLSRVKLIAEPWDLGLGGYQLGGFPHGWSEWNDRYRDAMRAFGKADSETIGEFATRFTGSSDLYEHSGREPHASVNLVTAHDGFTLHDLVSNNHKHNEANLEGNGDGSDNNQSWNCGAEGQTDDAEVNALRRRQKRNFLAMLFLSQGVPMLLAGDEMGRTQSGNNNAYCQDNEISWVDWNLGPEDRQLLDVVRRLIRLRRRRPVFRRDEYFHGQPVRASGLKDIMWLNPDGREIDHHVWHQSHARCLGVLLGASDAQAPPVHGDPQAAKHCRWMLSLLRRLAHWLGFRRRSAADGSMLVLVNAHHETIPFVIPELEERLVWSPVLDTWFEDGRKPRTLFEAGDTYQLSGRSVAVLGTAPGKRSLTGLFANA</sequence>
<evidence type="ECO:0000313" key="6">
    <source>
        <dbReference type="EMBL" id="MBK6972001.1"/>
    </source>
</evidence>
<dbReference type="InterPro" id="IPR013783">
    <property type="entry name" value="Ig-like_fold"/>
</dbReference>
<dbReference type="NCBIfam" id="TIGR02100">
    <property type="entry name" value="glgX_debranch"/>
    <property type="match status" value="1"/>
</dbReference>
<dbReference type="InterPro" id="IPR011837">
    <property type="entry name" value="Glycogen_debranch_GlgX"/>
</dbReference>
<proteinExistence type="inferred from homology"/>
<dbReference type="InterPro" id="IPR044505">
    <property type="entry name" value="GlgX_Isoamylase_N_E_set"/>
</dbReference>
<dbReference type="GO" id="GO:0004135">
    <property type="term" value="F:amylo-alpha-1,6-glucosidase activity"/>
    <property type="evidence" value="ECO:0007669"/>
    <property type="project" value="InterPro"/>
</dbReference>
<keyword evidence="3" id="KW-0326">Glycosidase</keyword>